<organism evidence="2 3">
    <name type="scientific">Gallibacter intestinalis</name>
    <dbReference type="NCBI Taxonomy" id="2779356"/>
    <lineage>
        <taxon>Bacteria</taxon>
        <taxon>Bacillati</taxon>
        <taxon>Bacillota</taxon>
        <taxon>Clostridia</taxon>
        <taxon>Eubacteriales</taxon>
        <taxon>Eubacteriaceae</taxon>
        <taxon>Gallibacter</taxon>
    </lineage>
</organism>
<protein>
    <submittedName>
        <fullName evidence="2">Uncharacterized protein</fullName>
    </submittedName>
</protein>
<dbReference type="EMBL" id="JADCKA010000004">
    <property type="protein sequence ID" value="MBE5035382.1"/>
    <property type="molecule type" value="Genomic_DNA"/>
</dbReference>
<proteinExistence type="predicted"/>
<dbReference type="Proteomes" id="UP001516588">
    <property type="component" value="Unassembled WGS sequence"/>
</dbReference>
<sequence length="82" mass="8710">MHNQGVLEFSHKKQIGAGAPHNFWEIGAKATCTNPEKGATVRTAKNQGWKRRLHRSVGRDTGGCPAGAAACILIQEKAEGTG</sequence>
<reference evidence="2 3" key="1">
    <citation type="submission" date="2020-10" db="EMBL/GenBank/DDBJ databases">
        <title>ChiBAC.</title>
        <authorList>
            <person name="Zenner C."/>
            <person name="Hitch T.C.A."/>
            <person name="Clavel T."/>
        </authorList>
    </citation>
    <scope>NUCLEOTIDE SEQUENCE [LARGE SCALE GENOMIC DNA]</scope>
    <source>
        <strain evidence="2 3">DSM 108706</strain>
    </source>
</reference>
<name>A0ABR9QX95_9FIRM</name>
<gene>
    <name evidence="2" type="ORF">INF20_03685</name>
</gene>
<evidence type="ECO:0000256" key="1">
    <source>
        <dbReference type="SAM" id="MobiDB-lite"/>
    </source>
</evidence>
<comment type="caution">
    <text evidence="2">The sequence shown here is derived from an EMBL/GenBank/DDBJ whole genome shotgun (WGS) entry which is preliminary data.</text>
</comment>
<keyword evidence="3" id="KW-1185">Reference proteome</keyword>
<evidence type="ECO:0000313" key="3">
    <source>
        <dbReference type="Proteomes" id="UP001516588"/>
    </source>
</evidence>
<evidence type="ECO:0000313" key="2">
    <source>
        <dbReference type="EMBL" id="MBE5035382.1"/>
    </source>
</evidence>
<accession>A0ABR9QX95</accession>
<feature type="region of interest" description="Disordered" evidence="1">
    <location>
        <begin position="39"/>
        <end position="59"/>
    </location>
</feature>